<evidence type="ECO:0000313" key="1">
    <source>
        <dbReference type="EMBL" id="PRY34750.1"/>
    </source>
</evidence>
<keyword evidence="2" id="KW-1185">Reference proteome</keyword>
<name>A0A2T0SMV4_9PSEU</name>
<keyword evidence="1" id="KW-0378">Hydrolase</keyword>
<dbReference type="InterPro" id="IPR052898">
    <property type="entry name" value="ACAD10-like"/>
</dbReference>
<dbReference type="SFLD" id="SFLDG01129">
    <property type="entry name" value="C1.5:_HAD__Beta-PGM__Phosphata"/>
    <property type="match status" value="1"/>
</dbReference>
<dbReference type="InterPro" id="IPR023214">
    <property type="entry name" value="HAD_sf"/>
</dbReference>
<reference evidence="1 2" key="1">
    <citation type="submission" date="2018-03" db="EMBL/GenBank/DDBJ databases">
        <title>Genomic Encyclopedia of Archaeal and Bacterial Type Strains, Phase II (KMG-II): from individual species to whole genera.</title>
        <authorList>
            <person name="Goeker M."/>
        </authorList>
    </citation>
    <scope>NUCLEOTIDE SEQUENCE [LARGE SCALE GENOMIC DNA]</scope>
    <source>
        <strain evidence="1 2">DSM 44720</strain>
    </source>
</reference>
<dbReference type="Proteomes" id="UP000239494">
    <property type="component" value="Unassembled WGS sequence"/>
</dbReference>
<gene>
    <name evidence="1" type="ORF">CLV43_11526</name>
</gene>
<dbReference type="SFLD" id="SFLDS00003">
    <property type="entry name" value="Haloacid_Dehalogenase"/>
    <property type="match status" value="1"/>
</dbReference>
<dbReference type="Gene3D" id="1.10.150.240">
    <property type="entry name" value="Putative phosphatase, domain 2"/>
    <property type="match status" value="1"/>
</dbReference>
<accession>A0A2T0SMV4</accession>
<dbReference type="InterPro" id="IPR036412">
    <property type="entry name" value="HAD-like_sf"/>
</dbReference>
<protein>
    <submittedName>
        <fullName evidence="1">Putative hydrolase of the HAD superfamily</fullName>
    </submittedName>
</protein>
<dbReference type="InterPro" id="IPR006439">
    <property type="entry name" value="HAD-SF_hydro_IA"/>
</dbReference>
<evidence type="ECO:0000313" key="2">
    <source>
        <dbReference type="Proteomes" id="UP000239494"/>
    </source>
</evidence>
<comment type="caution">
    <text evidence="1">The sequence shown here is derived from an EMBL/GenBank/DDBJ whole genome shotgun (WGS) entry which is preliminary data.</text>
</comment>
<dbReference type="PANTHER" id="PTHR47829">
    <property type="entry name" value="HYDROLASE, PUTATIVE (AFU_ORTHOLOGUE AFUA_1G12880)-RELATED"/>
    <property type="match status" value="1"/>
</dbReference>
<dbReference type="NCBIfam" id="TIGR01509">
    <property type="entry name" value="HAD-SF-IA-v3"/>
    <property type="match status" value="1"/>
</dbReference>
<dbReference type="EMBL" id="PVTF01000015">
    <property type="protein sequence ID" value="PRY34750.1"/>
    <property type="molecule type" value="Genomic_DNA"/>
</dbReference>
<dbReference type="CDD" id="cd02603">
    <property type="entry name" value="HAD_sEH-N_like"/>
    <property type="match status" value="1"/>
</dbReference>
<dbReference type="GO" id="GO:0016787">
    <property type="term" value="F:hydrolase activity"/>
    <property type="evidence" value="ECO:0007669"/>
    <property type="project" value="UniProtKB-KW"/>
</dbReference>
<dbReference type="Pfam" id="PF00702">
    <property type="entry name" value="Hydrolase"/>
    <property type="match status" value="1"/>
</dbReference>
<dbReference type="SUPFAM" id="SSF56784">
    <property type="entry name" value="HAD-like"/>
    <property type="match status" value="1"/>
</dbReference>
<dbReference type="PRINTS" id="PR00413">
    <property type="entry name" value="HADHALOGNASE"/>
</dbReference>
<dbReference type="PANTHER" id="PTHR47829:SF1">
    <property type="entry name" value="HAD FAMILY PHOSPHATASE"/>
    <property type="match status" value="1"/>
</dbReference>
<dbReference type="InterPro" id="IPR023198">
    <property type="entry name" value="PGP-like_dom2"/>
</dbReference>
<dbReference type="AlphaFoldDB" id="A0A2T0SMV4"/>
<dbReference type="Gene3D" id="3.40.50.1000">
    <property type="entry name" value="HAD superfamily/HAD-like"/>
    <property type="match status" value="1"/>
</dbReference>
<organism evidence="1 2">
    <name type="scientific">Umezawaea tangerina</name>
    <dbReference type="NCBI Taxonomy" id="84725"/>
    <lineage>
        <taxon>Bacteria</taxon>
        <taxon>Bacillati</taxon>
        <taxon>Actinomycetota</taxon>
        <taxon>Actinomycetes</taxon>
        <taxon>Pseudonocardiales</taxon>
        <taxon>Pseudonocardiaceae</taxon>
        <taxon>Umezawaea</taxon>
    </lineage>
</organism>
<sequence length="227" mass="24552">MPTYQLVGMLAAVGNEDERQIDAVVLDWGGVLTVSVPRFVEDWLRTENIDRERYGVTIRGWMGRDAAPDNPVARLETGALSVPEFELLLAAELATADGGEIAAAGLLRRMFGTALPDPAMVDLVREVRASGVRTVLLSNSWGEGYPEDLLQELFDTLVISGRVGLRKPDPAIFEHTLDLVGLPADRCVFFDDMQINVEGAKAVGLHAFLHTDADSTRAALAGLGVKP</sequence>
<proteinExistence type="predicted"/>